<keyword evidence="3 13" id="KW-0813">Transport</keyword>
<keyword evidence="10 13" id="KW-1133">Transmembrane helix</keyword>
<evidence type="ECO:0000256" key="11">
    <source>
        <dbReference type="ARBA" id="ARBA00023065"/>
    </source>
</evidence>
<dbReference type="Pfam" id="PF22776">
    <property type="entry name" value="K_trans_C"/>
    <property type="match status" value="1"/>
</dbReference>
<feature type="region of interest" description="Disordered" evidence="14">
    <location>
        <begin position="1"/>
        <end position="26"/>
    </location>
</feature>
<dbReference type="HAMAP" id="MF_01522">
    <property type="entry name" value="Kup"/>
    <property type="match status" value="1"/>
</dbReference>
<keyword evidence="12 13" id="KW-0472">Membrane</keyword>
<protein>
    <recommendedName>
        <fullName evidence="13">Probable potassium transport system protein Kup</fullName>
    </recommendedName>
</protein>
<evidence type="ECO:0000256" key="2">
    <source>
        <dbReference type="ARBA" id="ARBA00007019"/>
    </source>
</evidence>
<evidence type="ECO:0000256" key="13">
    <source>
        <dbReference type="HAMAP-Rule" id="MF_01522"/>
    </source>
</evidence>
<feature type="transmembrane region" description="Helical" evidence="13">
    <location>
        <begin position="155"/>
        <end position="174"/>
    </location>
</feature>
<feature type="transmembrane region" description="Helical" evidence="13">
    <location>
        <begin position="354"/>
        <end position="375"/>
    </location>
</feature>
<evidence type="ECO:0000313" key="17">
    <source>
        <dbReference type="EMBL" id="SED11610.1"/>
    </source>
</evidence>
<dbReference type="GO" id="GO:0015293">
    <property type="term" value="F:symporter activity"/>
    <property type="evidence" value="ECO:0007669"/>
    <property type="project" value="UniProtKB-UniRule"/>
</dbReference>
<proteinExistence type="inferred from homology"/>
<evidence type="ECO:0000256" key="14">
    <source>
        <dbReference type="SAM" id="MobiDB-lite"/>
    </source>
</evidence>
<accession>A0A1H4Y2L1</accession>
<dbReference type="OrthoDB" id="9805577at2"/>
<feature type="transmembrane region" description="Helical" evidence="13">
    <location>
        <begin position="69"/>
        <end position="88"/>
    </location>
</feature>
<sequence length="639" mass="69789">MPYASSSALSADSAFTGRPHRRTEPSQSRATILLALGIVYGDLGTSPLYTLQTIVHLMGKAFDVEAALGSLSLVFWSLIVTISVKYSLLVMRADNHGEGGILALMAMTGARWSGRGRWLLIAGLFGAALIYGDGIITPAISVLSAVEGLNVATAIFKPYTMPIALVILLGLFALQNRGSASVGKAFGPIMLLWFISIGGLGVFGIFRHPQVLVALDPSYGLRLLTTHGFLGFAMLGGVFLALTGGEALYADMGHVGRAPIRIAWYCIVLPALILNYVGQVATFIVSPDLDSNPFFKLAPSVALYPLVALATLATIIASQAIITGSFSMTRQAMQLGWFPGIRIRQTSADEYGQIYVPFVNWTMMVMTIALTAAFGTSDRLAGAYGTAVSTTMVLTTILLFEVTRRQWHWPLWQSGGIAAILLSVDLGFFAANLLKLFEGGWIPLTFGLLVFIVMITWHSGITTLHRRNAMHSETPVAFLARLTAEGIVRVPGTGVFLTRLGKGMPPIIVNYVRQTRSLFETVVALSVSFESTPRVRPADRIRCEKLGEGLWHMTVHFGFVEIPDLPSAISAARREGLPAWDRPTFYIERYDAVSRPKRPWLSRWRIALLAFMSRNSAHAVDRFRIPSRELVEIGRRIEL</sequence>
<evidence type="ECO:0000256" key="9">
    <source>
        <dbReference type="ARBA" id="ARBA00022958"/>
    </source>
</evidence>
<gene>
    <name evidence="13" type="primary">kup</name>
    <name evidence="17" type="ORF">SAMN05444164_3741</name>
</gene>
<keyword evidence="8 13" id="KW-0769">Symport</keyword>
<evidence type="ECO:0000256" key="3">
    <source>
        <dbReference type="ARBA" id="ARBA00022448"/>
    </source>
</evidence>
<keyword evidence="6 13" id="KW-0633">Potassium transport</keyword>
<dbReference type="AlphaFoldDB" id="A0A1H4Y2L1"/>
<feature type="transmembrane region" description="Helical" evidence="13">
    <location>
        <begin position="262"/>
        <end position="284"/>
    </location>
</feature>
<feature type="transmembrane region" description="Helical" evidence="13">
    <location>
        <begin position="186"/>
        <end position="206"/>
    </location>
</feature>
<dbReference type="PANTHER" id="PTHR30540">
    <property type="entry name" value="OSMOTIC STRESS POTASSIUM TRANSPORTER"/>
    <property type="match status" value="1"/>
</dbReference>
<dbReference type="InterPro" id="IPR053951">
    <property type="entry name" value="K_trans_N"/>
</dbReference>
<name>A0A1H4Y2L1_9BRAD</name>
<keyword evidence="5" id="KW-0997">Cell inner membrane</keyword>
<dbReference type="RefSeq" id="WP_092117624.1">
    <property type="nucleotide sequence ID" value="NZ_FNTH01000001.1"/>
</dbReference>
<evidence type="ECO:0000256" key="5">
    <source>
        <dbReference type="ARBA" id="ARBA00022519"/>
    </source>
</evidence>
<feature type="transmembrane region" description="Helical" evidence="13">
    <location>
        <begin position="412"/>
        <end position="434"/>
    </location>
</feature>
<feature type="transmembrane region" description="Helical" evidence="13">
    <location>
        <begin position="304"/>
        <end position="326"/>
    </location>
</feature>
<evidence type="ECO:0000259" key="16">
    <source>
        <dbReference type="Pfam" id="PF22776"/>
    </source>
</evidence>
<organism evidence="17 18">
    <name type="scientific">Bradyrhizobium erythrophlei</name>
    <dbReference type="NCBI Taxonomy" id="1437360"/>
    <lineage>
        <taxon>Bacteria</taxon>
        <taxon>Pseudomonadati</taxon>
        <taxon>Pseudomonadota</taxon>
        <taxon>Alphaproteobacteria</taxon>
        <taxon>Hyphomicrobiales</taxon>
        <taxon>Nitrobacteraceae</taxon>
        <taxon>Bradyrhizobium</taxon>
    </lineage>
</organism>
<evidence type="ECO:0000256" key="10">
    <source>
        <dbReference type="ARBA" id="ARBA00022989"/>
    </source>
</evidence>
<dbReference type="GO" id="GO:0015079">
    <property type="term" value="F:potassium ion transmembrane transporter activity"/>
    <property type="evidence" value="ECO:0007669"/>
    <property type="project" value="UniProtKB-UniRule"/>
</dbReference>
<evidence type="ECO:0000259" key="15">
    <source>
        <dbReference type="Pfam" id="PF02705"/>
    </source>
</evidence>
<comment type="catalytic activity">
    <reaction evidence="13">
        <text>K(+)(in) + H(+)(in) = K(+)(out) + H(+)(out)</text>
        <dbReference type="Rhea" id="RHEA:28490"/>
        <dbReference type="ChEBI" id="CHEBI:15378"/>
        <dbReference type="ChEBI" id="CHEBI:29103"/>
    </reaction>
</comment>
<keyword evidence="7 13" id="KW-0812">Transmembrane</keyword>
<evidence type="ECO:0000256" key="4">
    <source>
        <dbReference type="ARBA" id="ARBA00022475"/>
    </source>
</evidence>
<dbReference type="PANTHER" id="PTHR30540:SF79">
    <property type="entry name" value="LOW AFFINITY POTASSIUM TRANSPORT SYSTEM PROTEIN KUP"/>
    <property type="match status" value="1"/>
</dbReference>
<keyword evidence="4 13" id="KW-1003">Cell membrane</keyword>
<feature type="domain" description="K+ potassium transporter C-terminal" evidence="16">
    <location>
        <begin position="491"/>
        <end position="639"/>
    </location>
</feature>
<feature type="transmembrane region" description="Helical" evidence="13">
    <location>
        <begin position="118"/>
        <end position="143"/>
    </location>
</feature>
<dbReference type="Proteomes" id="UP000198992">
    <property type="component" value="Unassembled WGS sequence"/>
</dbReference>
<dbReference type="InterPro" id="IPR053952">
    <property type="entry name" value="K_trans_C"/>
</dbReference>
<feature type="transmembrane region" description="Helical" evidence="13">
    <location>
        <begin position="381"/>
        <end position="400"/>
    </location>
</feature>
<feature type="transmembrane region" description="Helical" evidence="13">
    <location>
        <begin position="226"/>
        <end position="250"/>
    </location>
</feature>
<dbReference type="InterPro" id="IPR003855">
    <property type="entry name" value="K+_transporter"/>
</dbReference>
<evidence type="ECO:0000256" key="8">
    <source>
        <dbReference type="ARBA" id="ARBA00022847"/>
    </source>
</evidence>
<reference evidence="17 18" key="1">
    <citation type="submission" date="2016-10" db="EMBL/GenBank/DDBJ databases">
        <authorList>
            <person name="de Groot N.N."/>
        </authorList>
    </citation>
    <scope>NUCLEOTIDE SEQUENCE [LARGE SCALE GENOMIC DNA]</scope>
    <source>
        <strain evidence="17 18">MT12</strain>
    </source>
</reference>
<feature type="domain" description="K+ potassium transporter integral membrane" evidence="15">
    <location>
        <begin position="32"/>
        <end position="473"/>
    </location>
</feature>
<feature type="transmembrane region" description="Helical" evidence="13">
    <location>
        <begin position="30"/>
        <end position="49"/>
    </location>
</feature>
<dbReference type="EMBL" id="FNTH01000001">
    <property type="protein sequence ID" value="SED11610.1"/>
    <property type="molecule type" value="Genomic_DNA"/>
</dbReference>
<evidence type="ECO:0000313" key="18">
    <source>
        <dbReference type="Proteomes" id="UP000198992"/>
    </source>
</evidence>
<keyword evidence="11 13" id="KW-0406">Ion transport</keyword>
<evidence type="ECO:0000256" key="1">
    <source>
        <dbReference type="ARBA" id="ARBA00004141"/>
    </source>
</evidence>
<feature type="transmembrane region" description="Helical" evidence="13">
    <location>
        <begin position="440"/>
        <end position="461"/>
    </location>
</feature>
<feature type="compositionally biased region" description="Low complexity" evidence="14">
    <location>
        <begin position="1"/>
        <end position="14"/>
    </location>
</feature>
<evidence type="ECO:0000256" key="12">
    <source>
        <dbReference type="ARBA" id="ARBA00023136"/>
    </source>
</evidence>
<comment type="function">
    <text evidence="13">Transport of potassium into the cell. Likely operates as a K(+):H(+) symporter.</text>
</comment>
<dbReference type="InterPro" id="IPR023051">
    <property type="entry name" value="Kup"/>
</dbReference>
<evidence type="ECO:0000256" key="6">
    <source>
        <dbReference type="ARBA" id="ARBA00022538"/>
    </source>
</evidence>
<comment type="similarity">
    <text evidence="2 13">Belongs to the HAK/KUP transporter (TC 2.A.72) family.</text>
</comment>
<evidence type="ECO:0000256" key="7">
    <source>
        <dbReference type="ARBA" id="ARBA00022692"/>
    </source>
</evidence>
<keyword evidence="9 13" id="KW-0630">Potassium</keyword>
<comment type="subcellular location">
    <subcellularLocation>
        <location evidence="13">Cell membrane</location>
        <topology evidence="13">Multi-pass membrane protein</topology>
    </subcellularLocation>
    <subcellularLocation>
        <location evidence="1">Membrane</location>
        <topology evidence="1">Multi-pass membrane protein</topology>
    </subcellularLocation>
</comment>
<dbReference type="Pfam" id="PF02705">
    <property type="entry name" value="K_trans"/>
    <property type="match status" value="1"/>
</dbReference>
<dbReference type="GO" id="GO:0005886">
    <property type="term" value="C:plasma membrane"/>
    <property type="evidence" value="ECO:0007669"/>
    <property type="project" value="UniProtKB-SubCell"/>
</dbReference>